<reference evidence="2" key="1">
    <citation type="submission" date="2022-08" db="EMBL/GenBank/DDBJ databases">
        <title>Genome sequencing of akame (Lates japonicus).</title>
        <authorList>
            <person name="Hashiguchi Y."/>
            <person name="Takahashi H."/>
        </authorList>
    </citation>
    <scope>NUCLEOTIDE SEQUENCE</scope>
    <source>
        <strain evidence="2">Kochi</strain>
    </source>
</reference>
<dbReference type="SUPFAM" id="SSF90257">
    <property type="entry name" value="Myosin rod fragments"/>
    <property type="match status" value="1"/>
</dbReference>
<feature type="region of interest" description="Disordered" evidence="1">
    <location>
        <begin position="135"/>
        <end position="156"/>
    </location>
</feature>
<sequence length="156" mass="17915">MECSELKKDIDDLELTLAKVEKEKHATQNKHEGSLEQEKKVRMDLERTKRKLEGDLKLAQECIMDLENDKQQLEERLKKKDFEISQLNGKIEDEQAMSAQLQKKLKELQAKNTLAHAVQSARLVTVTCSGQYEGKEQEAKAELQRSMSKTNSEVAQ</sequence>
<feature type="compositionally biased region" description="Polar residues" evidence="1">
    <location>
        <begin position="145"/>
        <end position="156"/>
    </location>
</feature>
<evidence type="ECO:0000313" key="2">
    <source>
        <dbReference type="EMBL" id="GLD61794.1"/>
    </source>
</evidence>
<dbReference type="EMBL" id="BRZM01000048">
    <property type="protein sequence ID" value="GLD61794.1"/>
    <property type="molecule type" value="Genomic_DNA"/>
</dbReference>
<evidence type="ECO:0000313" key="3">
    <source>
        <dbReference type="Proteomes" id="UP001279410"/>
    </source>
</evidence>
<keyword evidence="3" id="KW-1185">Reference proteome</keyword>
<dbReference type="AlphaFoldDB" id="A0AAD3MXT3"/>
<feature type="region of interest" description="Disordered" evidence="1">
    <location>
        <begin position="22"/>
        <end position="41"/>
    </location>
</feature>
<organism evidence="2 3">
    <name type="scientific">Lates japonicus</name>
    <name type="common">Japanese lates</name>
    <dbReference type="NCBI Taxonomy" id="270547"/>
    <lineage>
        <taxon>Eukaryota</taxon>
        <taxon>Metazoa</taxon>
        <taxon>Chordata</taxon>
        <taxon>Craniata</taxon>
        <taxon>Vertebrata</taxon>
        <taxon>Euteleostomi</taxon>
        <taxon>Actinopterygii</taxon>
        <taxon>Neopterygii</taxon>
        <taxon>Teleostei</taxon>
        <taxon>Neoteleostei</taxon>
        <taxon>Acanthomorphata</taxon>
        <taxon>Carangaria</taxon>
        <taxon>Carangaria incertae sedis</taxon>
        <taxon>Centropomidae</taxon>
        <taxon>Lates</taxon>
    </lineage>
</organism>
<dbReference type="Proteomes" id="UP001279410">
    <property type="component" value="Unassembled WGS sequence"/>
</dbReference>
<proteinExistence type="predicted"/>
<name>A0AAD3MXT3_LATJO</name>
<accession>A0AAD3MXT3</accession>
<evidence type="ECO:0000256" key="1">
    <source>
        <dbReference type="SAM" id="MobiDB-lite"/>
    </source>
</evidence>
<comment type="caution">
    <text evidence="2">The sequence shown here is derived from an EMBL/GenBank/DDBJ whole genome shotgun (WGS) entry which is preliminary data.</text>
</comment>
<protein>
    <submittedName>
        <fullName evidence="2">Myosin-6-like protein</fullName>
    </submittedName>
</protein>
<gene>
    <name evidence="2" type="ORF">AKAME5_001357000</name>
</gene>